<evidence type="ECO:0000313" key="10">
    <source>
        <dbReference type="Proteomes" id="UP000235050"/>
    </source>
</evidence>
<dbReference type="GO" id="GO:0005886">
    <property type="term" value="C:plasma membrane"/>
    <property type="evidence" value="ECO:0007669"/>
    <property type="project" value="UniProtKB-SubCell"/>
</dbReference>
<keyword evidence="4 7" id="KW-1133">Transmembrane helix</keyword>
<keyword evidence="10" id="KW-1185">Reference proteome</keyword>
<name>A0A2N5JCL8_9BIFI</name>
<feature type="transmembrane region" description="Helical" evidence="7">
    <location>
        <begin position="624"/>
        <end position="644"/>
    </location>
</feature>
<reference evidence="9 10" key="1">
    <citation type="submission" date="2017-07" db="EMBL/GenBank/DDBJ databases">
        <title>Bifidobacterium novel species.</title>
        <authorList>
            <person name="Lugli G.A."/>
            <person name="Milani C."/>
            <person name="Duranti S."/>
            <person name="Mangifesta M."/>
        </authorList>
    </citation>
    <scope>NUCLEOTIDE SEQUENCE [LARGE SCALE GENOMIC DNA]</scope>
    <source>
        <strain evidence="10">Uis1B</strain>
    </source>
</reference>
<dbReference type="OrthoDB" id="2365435at2"/>
<organism evidence="9 10">
    <name type="scientific">Bifidobacterium margollesii</name>
    <dbReference type="NCBI Taxonomy" id="2020964"/>
    <lineage>
        <taxon>Bacteria</taxon>
        <taxon>Bacillati</taxon>
        <taxon>Actinomycetota</taxon>
        <taxon>Actinomycetes</taxon>
        <taxon>Bifidobacteriales</taxon>
        <taxon>Bifidobacteriaceae</taxon>
        <taxon>Bifidobacterium</taxon>
    </lineage>
</organism>
<dbReference type="PANTHER" id="PTHR33406:SF13">
    <property type="entry name" value="MEMBRANE PROTEIN YDFJ"/>
    <property type="match status" value="1"/>
</dbReference>
<dbReference type="PANTHER" id="PTHR33406">
    <property type="entry name" value="MEMBRANE PROTEIN MJ1562-RELATED"/>
    <property type="match status" value="1"/>
</dbReference>
<feature type="transmembrane region" description="Helical" evidence="7">
    <location>
        <begin position="665"/>
        <end position="690"/>
    </location>
</feature>
<evidence type="ECO:0000256" key="4">
    <source>
        <dbReference type="ARBA" id="ARBA00022989"/>
    </source>
</evidence>
<evidence type="ECO:0000256" key="5">
    <source>
        <dbReference type="ARBA" id="ARBA00023136"/>
    </source>
</evidence>
<evidence type="ECO:0000256" key="6">
    <source>
        <dbReference type="SAM" id="MobiDB-lite"/>
    </source>
</evidence>
<evidence type="ECO:0000256" key="3">
    <source>
        <dbReference type="ARBA" id="ARBA00022692"/>
    </source>
</evidence>
<proteinExistence type="predicted"/>
<comment type="caution">
    <text evidence="9">The sequence shown here is derived from an EMBL/GenBank/DDBJ whole genome shotgun (WGS) entry which is preliminary data.</text>
</comment>
<dbReference type="Proteomes" id="UP000235050">
    <property type="component" value="Unassembled WGS sequence"/>
</dbReference>
<evidence type="ECO:0000256" key="1">
    <source>
        <dbReference type="ARBA" id="ARBA00004651"/>
    </source>
</evidence>
<feature type="region of interest" description="Disordered" evidence="6">
    <location>
        <begin position="1"/>
        <end position="24"/>
    </location>
</feature>
<feature type="transmembrane region" description="Helical" evidence="7">
    <location>
        <begin position="356"/>
        <end position="378"/>
    </location>
</feature>
<feature type="transmembrane region" description="Helical" evidence="7">
    <location>
        <begin position="227"/>
        <end position="246"/>
    </location>
</feature>
<dbReference type="InterPro" id="IPR001036">
    <property type="entry name" value="Acrflvin-R"/>
</dbReference>
<keyword evidence="5 7" id="KW-0472">Membrane</keyword>
<feature type="domain" description="Membrane transport protein MMPL" evidence="8">
    <location>
        <begin position="446"/>
        <end position="724"/>
    </location>
</feature>
<gene>
    <name evidence="9" type="ORF">Uis1B_0053</name>
</gene>
<protein>
    <submittedName>
        <fullName evidence="9">MMPL family</fullName>
    </submittedName>
</protein>
<dbReference type="InterPro" id="IPR004869">
    <property type="entry name" value="MMPL_dom"/>
</dbReference>
<feature type="domain" description="Membrane transport protein MMPL" evidence="8">
    <location>
        <begin position="81"/>
        <end position="378"/>
    </location>
</feature>
<feature type="transmembrane region" description="Helical" evidence="7">
    <location>
        <begin position="577"/>
        <end position="604"/>
    </location>
</feature>
<dbReference type="PRINTS" id="PR00702">
    <property type="entry name" value="ACRIFLAVINRP"/>
</dbReference>
<evidence type="ECO:0000256" key="7">
    <source>
        <dbReference type="SAM" id="Phobius"/>
    </source>
</evidence>
<dbReference type="Gene3D" id="1.20.1640.10">
    <property type="entry name" value="Multidrug efflux transporter AcrB transmembrane domain"/>
    <property type="match status" value="2"/>
</dbReference>
<feature type="compositionally biased region" description="Polar residues" evidence="6">
    <location>
        <begin position="1"/>
        <end position="13"/>
    </location>
</feature>
<keyword evidence="3 7" id="KW-0812">Transmembrane</keyword>
<dbReference type="SUPFAM" id="SSF82866">
    <property type="entry name" value="Multidrug efflux transporter AcrB transmembrane domain"/>
    <property type="match status" value="2"/>
</dbReference>
<evidence type="ECO:0000259" key="8">
    <source>
        <dbReference type="Pfam" id="PF03176"/>
    </source>
</evidence>
<feature type="transmembrane region" description="Helical" evidence="7">
    <location>
        <begin position="53"/>
        <end position="72"/>
    </location>
</feature>
<dbReference type="EMBL" id="NMWU01000002">
    <property type="protein sequence ID" value="PLS31963.1"/>
    <property type="molecule type" value="Genomic_DNA"/>
</dbReference>
<evidence type="ECO:0000313" key="9">
    <source>
        <dbReference type="EMBL" id="PLS31963.1"/>
    </source>
</evidence>
<dbReference type="AlphaFoldDB" id="A0A2N5JCL8"/>
<dbReference type="Pfam" id="PF03176">
    <property type="entry name" value="MMPL"/>
    <property type="match status" value="2"/>
</dbReference>
<dbReference type="InterPro" id="IPR050545">
    <property type="entry name" value="Mycobact_MmpL"/>
</dbReference>
<dbReference type="GO" id="GO:0022857">
    <property type="term" value="F:transmembrane transporter activity"/>
    <property type="evidence" value="ECO:0007669"/>
    <property type="project" value="InterPro"/>
</dbReference>
<feature type="transmembrane region" description="Helical" evidence="7">
    <location>
        <begin position="285"/>
        <end position="304"/>
    </location>
</feature>
<sequence>MDGVIMQSTKPTQSGGGTPATRLPTPAMRLSASTNLRQTMLKVCRWLLHHRRWVVSLFMLAAIVGAVLYPQVKVNYSMTDYLPKDSPSVVSLDDMKRSFDGGVPNARLYAEGLSEAQADRLADDLAKVDGVDEVMWLGTAVDMKQPAAVQDDDTVKTWKTDGSSGTTESGTASGDGYLYQLVIASDKGRQAIADARAAAEHVGADRVSMSGDAVSTADAQESTATQVVYIMLAAVAVVILILLLTSNSWFEPVIFLIVIGVAIVMNMGSNIVLHDISFISQICGAILQLAVSMDYAIVLLHTFRRAQQEFADPEEAMAHAMVRGFSVVLSSAAVTFFGFLSLTVMRFGIGVNMGIVLAKGIVFSFLAVMFLMPALTLMMLKPLNALRHRYLLPSFGRFAAVCQRIMLPASLIIILCAVPAYLAQDRTDFIYGASGMTEPGSVQAVESERIDQAFGKSETWVAMVPEGRWADEQATIDAIEKLDHVTGVTSYITVAGRAMPVDAVPESTVEQVVSNGWSRIVVTLDVTPESEQAYDMVSLMRETLAEHYGDDYRLVGSTVSIYDLRDTVRQDSMKVKIFSMGAIALVLAVMFRSLSIPIVVLAAIEVAIWMNLSVPYLTGSTLNYIGYLVIDAVQLGAAVDYAIIYAREYFERRRTEPARDAARSAVHHSAITILTSATILIFAGVSVNLIATNGVISELGTLIARGAFLSMLMMFVFLPWLLRVTDPLIRHTSLGLHFAADSGDRAADSGRRIADSGGHIRPAHSAVIRSSIHQSQGGHHASSQR</sequence>
<feature type="transmembrane region" description="Helical" evidence="7">
    <location>
        <begin position="324"/>
        <end position="344"/>
    </location>
</feature>
<accession>A0A2N5JCL8</accession>
<keyword evidence="2" id="KW-1003">Cell membrane</keyword>
<feature type="transmembrane region" description="Helical" evidence="7">
    <location>
        <begin position="398"/>
        <end position="422"/>
    </location>
</feature>
<feature type="transmembrane region" description="Helical" evidence="7">
    <location>
        <begin position="702"/>
        <end position="722"/>
    </location>
</feature>
<feature type="transmembrane region" description="Helical" evidence="7">
    <location>
        <begin position="252"/>
        <end position="273"/>
    </location>
</feature>
<evidence type="ECO:0000256" key="2">
    <source>
        <dbReference type="ARBA" id="ARBA00022475"/>
    </source>
</evidence>
<comment type="subcellular location">
    <subcellularLocation>
        <location evidence="1">Cell membrane</location>
        <topology evidence="1">Multi-pass membrane protein</topology>
    </subcellularLocation>
</comment>